<protein>
    <submittedName>
        <fullName evidence="2">Uncharacterized protein</fullName>
    </submittedName>
</protein>
<feature type="region of interest" description="Disordered" evidence="1">
    <location>
        <begin position="88"/>
        <end position="107"/>
    </location>
</feature>
<evidence type="ECO:0000313" key="3">
    <source>
        <dbReference type="Proteomes" id="UP000299102"/>
    </source>
</evidence>
<gene>
    <name evidence="2" type="ORF">EVAR_61956_1</name>
</gene>
<feature type="region of interest" description="Disordered" evidence="1">
    <location>
        <begin position="118"/>
        <end position="155"/>
    </location>
</feature>
<accession>A0A4C1ZIP0</accession>
<organism evidence="2 3">
    <name type="scientific">Eumeta variegata</name>
    <name type="common">Bagworm moth</name>
    <name type="synonym">Eumeta japonica</name>
    <dbReference type="NCBI Taxonomy" id="151549"/>
    <lineage>
        <taxon>Eukaryota</taxon>
        <taxon>Metazoa</taxon>
        <taxon>Ecdysozoa</taxon>
        <taxon>Arthropoda</taxon>
        <taxon>Hexapoda</taxon>
        <taxon>Insecta</taxon>
        <taxon>Pterygota</taxon>
        <taxon>Neoptera</taxon>
        <taxon>Endopterygota</taxon>
        <taxon>Lepidoptera</taxon>
        <taxon>Glossata</taxon>
        <taxon>Ditrysia</taxon>
        <taxon>Tineoidea</taxon>
        <taxon>Psychidae</taxon>
        <taxon>Oiketicinae</taxon>
        <taxon>Eumeta</taxon>
    </lineage>
</organism>
<name>A0A4C1ZIP0_EUMVA</name>
<proteinExistence type="predicted"/>
<evidence type="ECO:0000256" key="1">
    <source>
        <dbReference type="SAM" id="MobiDB-lite"/>
    </source>
</evidence>
<keyword evidence="3" id="KW-1185">Reference proteome</keyword>
<dbReference type="AlphaFoldDB" id="A0A4C1ZIP0"/>
<dbReference type="EMBL" id="BGZK01001925">
    <property type="protein sequence ID" value="GBP88356.1"/>
    <property type="molecule type" value="Genomic_DNA"/>
</dbReference>
<comment type="caution">
    <text evidence="2">The sequence shown here is derived from an EMBL/GenBank/DDBJ whole genome shotgun (WGS) entry which is preliminary data.</text>
</comment>
<dbReference type="Proteomes" id="UP000299102">
    <property type="component" value="Unassembled WGS sequence"/>
</dbReference>
<evidence type="ECO:0000313" key="2">
    <source>
        <dbReference type="EMBL" id="GBP88356.1"/>
    </source>
</evidence>
<reference evidence="2 3" key="1">
    <citation type="journal article" date="2019" name="Commun. Biol.">
        <title>The bagworm genome reveals a unique fibroin gene that provides high tensile strength.</title>
        <authorList>
            <person name="Kono N."/>
            <person name="Nakamura H."/>
            <person name="Ohtoshi R."/>
            <person name="Tomita M."/>
            <person name="Numata K."/>
            <person name="Arakawa K."/>
        </authorList>
    </citation>
    <scope>NUCLEOTIDE SEQUENCE [LARGE SCALE GENOMIC DNA]</scope>
</reference>
<sequence length="220" mass="25230">MNFPVSENGVERQSKQLCYKTLQPYRVWARLRLERWMRRASLALVRHTSNRRKTPKSNPGCNYCLTISGGQDQHKRAFQETPPRRLHCARSRDTTASPARRIPTDWPDRRGLARHVSHEPRVGSRVAGAREVAEGPRSARRGHRTMKGPICRDKRPMRSLSETKPAAVRVIDTIKAMSRGPAGRRGAGALKLVTRPPEGGPGHRWWRSRCRFRNTLLRKH</sequence>